<organism evidence="1 2">
    <name type="scientific">Metabacillus arenae</name>
    <dbReference type="NCBI Taxonomy" id="2771434"/>
    <lineage>
        <taxon>Bacteria</taxon>
        <taxon>Bacillati</taxon>
        <taxon>Bacillota</taxon>
        <taxon>Bacilli</taxon>
        <taxon>Bacillales</taxon>
        <taxon>Bacillaceae</taxon>
        <taxon>Metabacillus</taxon>
    </lineage>
</organism>
<dbReference type="RefSeq" id="WP_191159438.1">
    <property type="nucleotide sequence ID" value="NZ_JACXAI010000022.1"/>
</dbReference>
<comment type="caution">
    <text evidence="1">The sequence shown here is derived from an EMBL/GenBank/DDBJ whole genome shotgun (WGS) entry which is preliminary data.</text>
</comment>
<dbReference type="Proteomes" id="UP000626844">
    <property type="component" value="Unassembled WGS sequence"/>
</dbReference>
<dbReference type="InterPro" id="IPR027417">
    <property type="entry name" value="P-loop_NTPase"/>
</dbReference>
<keyword evidence="2" id="KW-1185">Reference proteome</keyword>
<protein>
    <submittedName>
        <fullName evidence="1">AAA family ATPase</fullName>
    </submittedName>
</protein>
<dbReference type="Gene3D" id="3.40.50.300">
    <property type="entry name" value="P-loop containing nucleotide triphosphate hydrolases"/>
    <property type="match status" value="1"/>
</dbReference>
<dbReference type="Pfam" id="PF13238">
    <property type="entry name" value="AAA_18"/>
    <property type="match status" value="1"/>
</dbReference>
<dbReference type="EMBL" id="JACXAI010000022">
    <property type="protein sequence ID" value="MBD1381840.1"/>
    <property type="molecule type" value="Genomic_DNA"/>
</dbReference>
<evidence type="ECO:0000313" key="1">
    <source>
        <dbReference type="EMBL" id="MBD1381840.1"/>
    </source>
</evidence>
<name>A0A926NJC7_9BACI</name>
<sequence>MTNNNQIASNSKNERGIFLITGIMAAGKSTIAQLLSERLEKSVHVRGDVFRKMIVNGRVEMSGTPSLEALEQLRLRYKLSAKVSDEYYQSGFNVVLQDVIIGPMLQEMVEYIQNRPLFVIVLTPRPEIVAAREASRQKKGYGAIDIPSLENVLQTETPKIGMWIDSSNLSPEETVDVILRRVFSEAKIE</sequence>
<proteinExistence type="predicted"/>
<dbReference type="AlphaFoldDB" id="A0A926NJC7"/>
<dbReference type="SUPFAM" id="SSF52540">
    <property type="entry name" value="P-loop containing nucleoside triphosphate hydrolases"/>
    <property type="match status" value="1"/>
</dbReference>
<evidence type="ECO:0000313" key="2">
    <source>
        <dbReference type="Proteomes" id="UP000626844"/>
    </source>
</evidence>
<reference evidence="1" key="1">
    <citation type="submission" date="2020-09" db="EMBL/GenBank/DDBJ databases">
        <title>A novel bacterium of genus Bacillus, isolated from South China Sea.</title>
        <authorList>
            <person name="Huang H."/>
            <person name="Mo K."/>
            <person name="Hu Y."/>
        </authorList>
    </citation>
    <scope>NUCLEOTIDE SEQUENCE</scope>
    <source>
        <strain evidence="1">IB182487</strain>
    </source>
</reference>
<gene>
    <name evidence="1" type="ORF">IC621_16535</name>
</gene>
<accession>A0A926NJC7</accession>